<evidence type="ECO:0000313" key="2">
    <source>
        <dbReference type="EMBL" id="TXC65290.1"/>
    </source>
</evidence>
<keyword evidence="3" id="KW-1185">Reference proteome</keyword>
<dbReference type="Proteomes" id="UP000321832">
    <property type="component" value="Unassembled WGS sequence"/>
</dbReference>
<protein>
    <submittedName>
        <fullName evidence="2">Uncharacterized protein</fullName>
    </submittedName>
</protein>
<gene>
    <name evidence="2" type="ORF">FSC37_01730</name>
</gene>
<dbReference type="EMBL" id="VOPW01000001">
    <property type="protein sequence ID" value="TXC65290.1"/>
    <property type="molecule type" value="Genomic_DNA"/>
</dbReference>
<feature type="region of interest" description="Disordered" evidence="1">
    <location>
        <begin position="27"/>
        <end position="46"/>
    </location>
</feature>
<organism evidence="2 3">
    <name type="scientific">Piscinibacter aquaticus</name>
    <dbReference type="NCBI Taxonomy" id="392597"/>
    <lineage>
        <taxon>Bacteria</taxon>
        <taxon>Pseudomonadati</taxon>
        <taxon>Pseudomonadota</taxon>
        <taxon>Betaproteobacteria</taxon>
        <taxon>Burkholderiales</taxon>
        <taxon>Sphaerotilaceae</taxon>
        <taxon>Piscinibacter</taxon>
    </lineage>
</organism>
<sequence length="85" mass="9373">MARFTANKQQPAKLVWRITANAPHGEYIDPKQAMPASAEPKATVDPRENGWLASSLELLGGVRISEAPMDTLPGELIDEFMNPKR</sequence>
<name>A0A5C6TYR3_9BURK</name>
<proteinExistence type="predicted"/>
<evidence type="ECO:0000256" key="1">
    <source>
        <dbReference type="SAM" id="MobiDB-lite"/>
    </source>
</evidence>
<dbReference type="AlphaFoldDB" id="A0A5C6TYR3"/>
<accession>A0A5C6TYR3</accession>
<evidence type="ECO:0000313" key="3">
    <source>
        <dbReference type="Proteomes" id="UP000321832"/>
    </source>
</evidence>
<comment type="caution">
    <text evidence="2">The sequence shown here is derived from an EMBL/GenBank/DDBJ whole genome shotgun (WGS) entry which is preliminary data.</text>
</comment>
<reference evidence="2 3" key="1">
    <citation type="submission" date="2019-08" db="EMBL/GenBank/DDBJ databases">
        <authorList>
            <person name="Khan S.A."/>
            <person name="Jeon C.O."/>
            <person name="Jeong S.E."/>
        </authorList>
    </citation>
    <scope>NUCLEOTIDE SEQUENCE [LARGE SCALE GENOMIC DNA]</scope>
    <source>
        <strain evidence="3">IMCC1728</strain>
    </source>
</reference>